<comment type="similarity">
    <text evidence="1">Belongs to the bacterial solute-binding protein 1 family.</text>
</comment>
<keyword evidence="2" id="KW-0813">Transport</keyword>
<feature type="chain" id="PRO_5045046433" evidence="4">
    <location>
        <begin position="20"/>
        <end position="428"/>
    </location>
</feature>
<organism evidence="5 6">
    <name type="scientific">Actinomadura alba</name>
    <dbReference type="NCBI Taxonomy" id="406431"/>
    <lineage>
        <taxon>Bacteria</taxon>
        <taxon>Bacillati</taxon>
        <taxon>Actinomycetota</taxon>
        <taxon>Actinomycetes</taxon>
        <taxon>Streptosporangiales</taxon>
        <taxon>Thermomonosporaceae</taxon>
        <taxon>Actinomadura</taxon>
    </lineage>
</organism>
<dbReference type="PANTHER" id="PTHR30061">
    <property type="entry name" value="MALTOSE-BINDING PERIPLASMIC PROTEIN"/>
    <property type="match status" value="1"/>
</dbReference>
<accession>A0ABR7LUX9</accession>
<dbReference type="Pfam" id="PF01547">
    <property type="entry name" value="SBP_bac_1"/>
    <property type="match status" value="1"/>
</dbReference>
<dbReference type="PANTHER" id="PTHR30061:SF50">
    <property type="entry name" value="MALTOSE_MALTODEXTRIN-BINDING PERIPLASMIC PROTEIN"/>
    <property type="match status" value="1"/>
</dbReference>
<evidence type="ECO:0000313" key="5">
    <source>
        <dbReference type="EMBL" id="MBC6468606.1"/>
    </source>
</evidence>
<dbReference type="PROSITE" id="PS51257">
    <property type="entry name" value="PROKAR_LIPOPROTEIN"/>
    <property type="match status" value="1"/>
</dbReference>
<evidence type="ECO:0000256" key="4">
    <source>
        <dbReference type="SAM" id="SignalP"/>
    </source>
</evidence>
<name>A0ABR7LUX9_9ACTN</name>
<evidence type="ECO:0000256" key="3">
    <source>
        <dbReference type="ARBA" id="ARBA00022729"/>
    </source>
</evidence>
<dbReference type="Gene3D" id="3.40.190.10">
    <property type="entry name" value="Periplasmic binding protein-like II"/>
    <property type="match status" value="2"/>
</dbReference>
<gene>
    <name evidence="5" type="ORF">HKK74_24365</name>
</gene>
<proteinExistence type="inferred from homology"/>
<protein>
    <submittedName>
        <fullName evidence="5">Extracellular solute-binding protein</fullName>
    </submittedName>
</protein>
<dbReference type="InterPro" id="IPR006059">
    <property type="entry name" value="SBP"/>
</dbReference>
<dbReference type="EMBL" id="JABVEC010000020">
    <property type="protein sequence ID" value="MBC6468606.1"/>
    <property type="molecule type" value="Genomic_DNA"/>
</dbReference>
<keyword evidence="6" id="KW-1185">Reference proteome</keyword>
<evidence type="ECO:0000256" key="1">
    <source>
        <dbReference type="ARBA" id="ARBA00008520"/>
    </source>
</evidence>
<comment type="caution">
    <text evidence="5">The sequence shown here is derived from an EMBL/GenBank/DDBJ whole genome shotgun (WGS) entry which is preliminary data.</text>
</comment>
<evidence type="ECO:0000256" key="2">
    <source>
        <dbReference type="ARBA" id="ARBA00022448"/>
    </source>
</evidence>
<evidence type="ECO:0000313" key="6">
    <source>
        <dbReference type="Proteomes" id="UP000805614"/>
    </source>
</evidence>
<feature type="signal peptide" evidence="4">
    <location>
        <begin position="1"/>
        <end position="19"/>
    </location>
</feature>
<dbReference type="RefSeq" id="WP_187245658.1">
    <property type="nucleotide sequence ID" value="NZ_BAAAOK010000001.1"/>
</dbReference>
<reference evidence="5 6" key="1">
    <citation type="submission" date="2020-06" db="EMBL/GenBank/DDBJ databases">
        <title>Actinomadura xiongansis sp. nov., isolated from soil of Baiyangdian.</title>
        <authorList>
            <person name="Zhang X."/>
        </authorList>
    </citation>
    <scope>NUCLEOTIDE SEQUENCE [LARGE SCALE GENOMIC DNA]</scope>
    <source>
        <strain evidence="5 6">HBUM206468</strain>
    </source>
</reference>
<dbReference type="Proteomes" id="UP000805614">
    <property type="component" value="Unassembled WGS sequence"/>
</dbReference>
<keyword evidence="3 4" id="KW-0732">Signal</keyword>
<sequence length="428" mass="46073">MKHLSVTAALAAIVMTAAAACGGGTSTNPDTAPARGPITIWYSNNPDEVAWGKQMVEAWNAGHPNEKVTGQEIPAGKTSEEVIAASITAGNAPCLIYNTAPAAIPRFQKQGGLVALDDFDGAKAYLEDRTGGRAGQYRSPDGKYYQIPWKSNPVMIFYNKKVFDKAGLDTKNPPLATYDQFRAAARKVVAAKAADYAIWPSPGSEFFQPWFDFYPLFAAETGGTQLVKDGKAQFTSPEGERVAAFWKSLYDEKLAAKETFNGDSFADGKAAMAIVGPWAIAVYKGKVDWGVAPVPTSTGKSPAETHTFSDAKNVAMFSACKNRGTAWDLLKFSTTKEQDGKLLEMTGQMPMRSGLSAAYPEYFGQHKEYETFAGQAERTVEVPNLANSIEIWQTFRDAYSKSVIFGKQDPKAALGEAATKIDGLAAGS</sequence>
<dbReference type="SUPFAM" id="SSF53850">
    <property type="entry name" value="Periplasmic binding protein-like II"/>
    <property type="match status" value="1"/>
</dbReference>